<reference evidence="1 2" key="1">
    <citation type="submission" date="2023-09" db="EMBL/GenBank/DDBJ databases">
        <title>Microbacterium fusihabitans sp. nov., Microbacterium phycihabitans sp. nov., and Microbacterium cervinum sp. nov., isolated from dried seaweeds of beach.</title>
        <authorList>
            <person name="Lee S.D."/>
        </authorList>
    </citation>
    <scope>NUCLEOTIDE SEQUENCE [LARGE SCALE GENOMIC DNA]</scope>
    <source>
        <strain evidence="1 2">KSW2-21</strain>
    </source>
</reference>
<proteinExistence type="predicted"/>
<gene>
    <name evidence="1" type="ORF">RWH43_10710</name>
</gene>
<keyword evidence="2" id="KW-1185">Reference proteome</keyword>
<dbReference type="RefSeq" id="WP_316001472.1">
    <property type="nucleotide sequence ID" value="NZ_JAWDIU010000003.1"/>
</dbReference>
<organism evidence="1 2">
    <name type="scientific">Microbacterium algihabitans</name>
    <dbReference type="NCBI Taxonomy" id="3075992"/>
    <lineage>
        <taxon>Bacteria</taxon>
        <taxon>Bacillati</taxon>
        <taxon>Actinomycetota</taxon>
        <taxon>Actinomycetes</taxon>
        <taxon>Micrococcales</taxon>
        <taxon>Microbacteriaceae</taxon>
        <taxon>Microbacterium</taxon>
    </lineage>
</organism>
<evidence type="ECO:0000313" key="1">
    <source>
        <dbReference type="EMBL" id="MDU0327225.1"/>
    </source>
</evidence>
<comment type="caution">
    <text evidence="1">The sequence shown here is derived from an EMBL/GenBank/DDBJ whole genome shotgun (WGS) entry which is preliminary data.</text>
</comment>
<name>A0ABU3RWG3_9MICO</name>
<dbReference type="EMBL" id="JAWDIU010000003">
    <property type="protein sequence ID" value="MDU0327225.1"/>
    <property type="molecule type" value="Genomic_DNA"/>
</dbReference>
<sequence length="159" mass="17804">MSVRNVDRYNGDWMQRRWADLNGLTTTSHPVDLAHPLMALVDARRTAFKSAARSLDSDPFHNRSFYRAPGQRLVSVMVTAPYLDAAARSYGNLAGLNDTAHRIARTFELYVRVGHPADTIHLSRWPDEPTVPIVFWNPARIKLLLPTPADPYPAIAAEG</sequence>
<dbReference type="Proteomes" id="UP001256673">
    <property type="component" value="Unassembled WGS sequence"/>
</dbReference>
<protein>
    <submittedName>
        <fullName evidence="1">Uncharacterized protein</fullName>
    </submittedName>
</protein>
<accession>A0ABU3RWG3</accession>
<evidence type="ECO:0000313" key="2">
    <source>
        <dbReference type="Proteomes" id="UP001256673"/>
    </source>
</evidence>